<name>A0A0V1GLU0_9BILA</name>
<proteinExistence type="predicted"/>
<sequence length="115" mass="13518">MTRSICRYHMDISLSLCLSLCRFRFVVKIWKFCCPSGCHYDAVLFLFIIRKFYSPMSHWLSLRRVLFFQLARTIPICLYDVYIKFSPSSPHTPPIPPPFFVPSLVLLPIPLFLSL</sequence>
<dbReference type="Proteomes" id="UP000055024">
    <property type="component" value="Unassembled WGS sequence"/>
</dbReference>
<reference evidence="1 2" key="1">
    <citation type="submission" date="2015-01" db="EMBL/GenBank/DDBJ databases">
        <title>Evolution of Trichinella species and genotypes.</title>
        <authorList>
            <person name="Korhonen P.K."/>
            <person name="Edoardo P."/>
            <person name="Giuseppe L.R."/>
            <person name="Gasser R.B."/>
        </authorList>
    </citation>
    <scope>NUCLEOTIDE SEQUENCE [LARGE SCALE GENOMIC DNA]</scope>
    <source>
        <strain evidence="1">ISS1029</strain>
    </source>
</reference>
<dbReference type="AlphaFoldDB" id="A0A0V1GLU0"/>
<comment type="caution">
    <text evidence="1">The sequence shown here is derived from an EMBL/GenBank/DDBJ whole genome shotgun (WGS) entry which is preliminary data.</text>
</comment>
<keyword evidence="2" id="KW-1185">Reference proteome</keyword>
<organism evidence="1 2">
    <name type="scientific">Trichinella zimbabwensis</name>
    <dbReference type="NCBI Taxonomy" id="268475"/>
    <lineage>
        <taxon>Eukaryota</taxon>
        <taxon>Metazoa</taxon>
        <taxon>Ecdysozoa</taxon>
        <taxon>Nematoda</taxon>
        <taxon>Enoplea</taxon>
        <taxon>Dorylaimia</taxon>
        <taxon>Trichinellida</taxon>
        <taxon>Trichinellidae</taxon>
        <taxon>Trichinella</taxon>
    </lineage>
</organism>
<dbReference type="EMBL" id="JYDP01001013">
    <property type="protein sequence ID" value="KRY99089.1"/>
    <property type="molecule type" value="Genomic_DNA"/>
</dbReference>
<gene>
    <name evidence="1" type="ORF">T11_7977</name>
</gene>
<accession>A0A0V1GLU0</accession>
<evidence type="ECO:0000313" key="1">
    <source>
        <dbReference type="EMBL" id="KRY99089.1"/>
    </source>
</evidence>
<protein>
    <submittedName>
        <fullName evidence="1">Uncharacterized protein</fullName>
    </submittedName>
</protein>
<evidence type="ECO:0000313" key="2">
    <source>
        <dbReference type="Proteomes" id="UP000055024"/>
    </source>
</evidence>